<proteinExistence type="predicted"/>
<gene>
    <name evidence="1" type="ORF">QR680_013275</name>
</gene>
<evidence type="ECO:0000313" key="1">
    <source>
        <dbReference type="EMBL" id="KAK0417910.1"/>
    </source>
</evidence>
<dbReference type="AlphaFoldDB" id="A0AA39I4Y6"/>
<evidence type="ECO:0000313" key="2">
    <source>
        <dbReference type="Proteomes" id="UP001175271"/>
    </source>
</evidence>
<keyword evidence="2" id="KW-1185">Reference proteome</keyword>
<comment type="caution">
    <text evidence="1">The sequence shown here is derived from an EMBL/GenBank/DDBJ whole genome shotgun (WGS) entry which is preliminary data.</text>
</comment>
<protein>
    <submittedName>
        <fullName evidence="1">Uncharacterized protein</fullName>
    </submittedName>
</protein>
<dbReference type="EMBL" id="JAUCMV010000002">
    <property type="protein sequence ID" value="KAK0417910.1"/>
    <property type="molecule type" value="Genomic_DNA"/>
</dbReference>
<reference evidence="1" key="1">
    <citation type="submission" date="2023-06" db="EMBL/GenBank/DDBJ databases">
        <title>Genomic analysis of the entomopathogenic nematode Steinernema hermaphroditum.</title>
        <authorList>
            <person name="Schwarz E.M."/>
            <person name="Heppert J.K."/>
            <person name="Baniya A."/>
            <person name="Schwartz H.T."/>
            <person name="Tan C.-H."/>
            <person name="Antoshechkin I."/>
            <person name="Sternberg P.W."/>
            <person name="Goodrich-Blair H."/>
            <person name="Dillman A.R."/>
        </authorList>
    </citation>
    <scope>NUCLEOTIDE SEQUENCE</scope>
    <source>
        <strain evidence="1">PS9179</strain>
        <tissue evidence="1">Whole animal</tissue>
    </source>
</reference>
<organism evidence="1 2">
    <name type="scientific">Steinernema hermaphroditum</name>
    <dbReference type="NCBI Taxonomy" id="289476"/>
    <lineage>
        <taxon>Eukaryota</taxon>
        <taxon>Metazoa</taxon>
        <taxon>Ecdysozoa</taxon>
        <taxon>Nematoda</taxon>
        <taxon>Chromadorea</taxon>
        <taxon>Rhabditida</taxon>
        <taxon>Tylenchina</taxon>
        <taxon>Panagrolaimomorpha</taxon>
        <taxon>Strongyloidoidea</taxon>
        <taxon>Steinernematidae</taxon>
        <taxon>Steinernema</taxon>
    </lineage>
</organism>
<accession>A0AA39I4Y6</accession>
<dbReference type="Proteomes" id="UP001175271">
    <property type="component" value="Unassembled WGS sequence"/>
</dbReference>
<name>A0AA39I4Y6_9BILA</name>
<sequence>MKRYKQYVEHPIWTLRKQLTAELFAAFSEWSAVGYVVHDKDLKREALSIASLLIGYATFKSENHPFRDKKVVDDEDEVLEKCTLFVAEVQHILENINPKKVFNTDQTAMKLEMRCGRTLAVQGEKKS</sequence>